<dbReference type="Proteomes" id="UP000192356">
    <property type="component" value="Unassembled WGS sequence"/>
</dbReference>
<comment type="caution">
    <text evidence="2">The sequence shown here is derived from an EMBL/GenBank/DDBJ whole genome shotgun (WGS) entry which is preliminary data.</text>
</comment>
<proteinExistence type="predicted"/>
<dbReference type="AlphaFoldDB" id="A0A1X0QDA4"/>
<keyword evidence="3" id="KW-1185">Reference proteome</keyword>
<dbReference type="EMBL" id="LVKB01000012">
    <property type="protein sequence ID" value="ORD97737.1"/>
    <property type="molecule type" value="Genomic_DNA"/>
</dbReference>
<dbReference type="VEuPathDB" id="MicrosporidiaDB:A0H76_2799"/>
<evidence type="ECO:0000256" key="1">
    <source>
        <dbReference type="SAM" id="MobiDB-lite"/>
    </source>
</evidence>
<protein>
    <submittedName>
        <fullName evidence="2">Uncharacterized protein</fullName>
    </submittedName>
</protein>
<gene>
    <name evidence="2" type="ORF">HERIO_439</name>
</gene>
<organism evidence="2 3">
    <name type="scientific">Hepatospora eriocheir</name>
    <dbReference type="NCBI Taxonomy" id="1081669"/>
    <lineage>
        <taxon>Eukaryota</taxon>
        <taxon>Fungi</taxon>
        <taxon>Fungi incertae sedis</taxon>
        <taxon>Microsporidia</taxon>
        <taxon>Hepatosporidae</taxon>
        <taxon>Hepatospora</taxon>
    </lineage>
</organism>
<evidence type="ECO:0000313" key="2">
    <source>
        <dbReference type="EMBL" id="ORD97737.1"/>
    </source>
</evidence>
<accession>A0A1X0QDA4</accession>
<dbReference type="VEuPathDB" id="MicrosporidiaDB:HERIO_439"/>
<reference evidence="2 3" key="1">
    <citation type="journal article" date="2017" name="Environ. Microbiol.">
        <title>Decay of the glycolytic pathway and adaptation to intranuclear parasitism within Enterocytozoonidae microsporidia.</title>
        <authorList>
            <person name="Wiredu Boakye D."/>
            <person name="Jaroenlak P."/>
            <person name="Prachumwat A."/>
            <person name="Williams T.A."/>
            <person name="Bateman K.S."/>
            <person name="Itsathitphaisarn O."/>
            <person name="Sritunyalucksana K."/>
            <person name="Paszkiewicz K.H."/>
            <person name="Moore K.A."/>
            <person name="Stentiford G.D."/>
            <person name="Williams B.A."/>
        </authorList>
    </citation>
    <scope>NUCLEOTIDE SEQUENCE [LARGE SCALE GENOMIC DNA]</scope>
    <source>
        <strain evidence="2 3">GB1</strain>
    </source>
</reference>
<sequence>MTIRKYFRTIFCWNRVSNELPNEVENDVKNTMKKKLIENSKIKNQSIIQLHSIYDKVEKEKSVNSPISNDVNRKALIPNRSFSFIESLNKFKNQKISESPPKEIKIMNRTSEFSNSMKNIHNFFKNKKLLPERMLFSHNFRHEPIKLNTSTNEKLNQSDINKNKTDNNKNQKIITDNDEFNLEDSDIEKMAIVSWMFDL</sequence>
<evidence type="ECO:0000313" key="3">
    <source>
        <dbReference type="Proteomes" id="UP000192356"/>
    </source>
</evidence>
<name>A0A1X0QDA4_9MICR</name>
<feature type="region of interest" description="Disordered" evidence="1">
    <location>
        <begin position="150"/>
        <end position="169"/>
    </location>
</feature>